<dbReference type="GO" id="GO:0030677">
    <property type="term" value="C:ribonuclease P complex"/>
    <property type="evidence" value="ECO:0007669"/>
    <property type="project" value="TreeGrafter"/>
</dbReference>
<dbReference type="InterPro" id="IPR020539">
    <property type="entry name" value="RNase_P_CS"/>
</dbReference>
<dbReference type="Gene3D" id="3.30.230.10">
    <property type="match status" value="1"/>
</dbReference>
<gene>
    <name evidence="8" type="primary">rnpA</name>
    <name evidence="8" type="ORF">DMENIID0002_00570</name>
</gene>
<dbReference type="AlphaFoldDB" id="A0AAT9G6F2"/>
<keyword evidence="5" id="KW-0378">Hydrolase</keyword>
<dbReference type="GO" id="GO:0004526">
    <property type="term" value="F:ribonuclease P activity"/>
    <property type="evidence" value="ECO:0007669"/>
    <property type="project" value="UniProtKB-UniRule"/>
</dbReference>
<dbReference type="PROSITE" id="PS00648">
    <property type="entry name" value="RIBONUCLEASE_P"/>
    <property type="match status" value="1"/>
</dbReference>
<evidence type="ECO:0000256" key="4">
    <source>
        <dbReference type="ARBA" id="ARBA00022759"/>
    </source>
</evidence>
<dbReference type="SUPFAM" id="SSF54211">
    <property type="entry name" value="Ribosomal protein S5 domain 2-like"/>
    <property type="match status" value="1"/>
</dbReference>
<dbReference type="NCBIfam" id="TIGR00188">
    <property type="entry name" value="rnpA"/>
    <property type="match status" value="1"/>
</dbReference>
<dbReference type="PANTHER" id="PTHR33992">
    <property type="entry name" value="RIBONUCLEASE P PROTEIN COMPONENT"/>
    <property type="match status" value="1"/>
</dbReference>
<proteinExistence type="predicted"/>
<keyword evidence="2" id="KW-0819">tRNA processing</keyword>
<evidence type="ECO:0000256" key="7">
    <source>
        <dbReference type="NCBIfam" id="TIGR00188"/>
    </source>
</evidence>
<organism evidence="8">
    <name type="scientific">Candidatus Tisiphia endosymbiont of Sergentomyia squamirostris</name>
    <dbReference type="NCBI Taxonomy" id="3113639"/>
    <lineage>
        <taxon>Bacteria</taxon>
        <taxon>Pseudomonadati</taxon>
        <taxon>Pseudomonadota</taxon>
        <taxon>Alphaproteobacteria</taxon>
        <taxon>Rickettsiales</taxon>
        <taxon>Rickettsiaceae</taxon>
        <taxon>Rickettsieae</taxon>
        <taxon>Candidatus Tisiphia</taxon>
    </lineage>
</organism>
<dbReference type="InterPro" id="IPR014721">
    <property type="entry name" value="Ribsml_uS5_D2-typ_fold_subgr"/>
</dbReference>
<evidence type="ECO:0000256" key="1">
    <source>
        <dbReference type="ARBA" id="ARBA00002663"/>
    </source>
</evidence>
<keyword evidence="4" id="KW-0255">Endonuclease</keyword>
<dbReference type="GO" id="GO:0000049">
    <property type="term" value="F:tRNA binding"/>
    <property type="evidence" value="ECO:0007669"/>
    <property type="project" value="InterPro"/>
</dbReference>
<evidence type="ECO:0000256" key="2">
    <source>
        <dbReference type="ARBA" id="ARBA00022694"/>
    </source>
</evidence>
<comment type="function">
    <text evidence="1">RNaseP catalyzes the removal of the 5'-leader sequence from pre-tRNA to produce the mature 5'-terminus. It can also cleave other RNA substrates such as 4.5S RNA. The protein component plays an auxiliary but essential role in vivo by binding to the 5'-leader sequence and broadening the substrate specificity of the ribozyme.</text>
</comment>
<dbReference type="EMBL" id="AP029170">
    <property type="protein sequence ID" value="BFD45411.1"/>
    <property type="molecule type" value="Genomic_DNA"/>
</dbReference>
<name>A0AAT9G6F2_9RICK</name>
<dbReference type="Pfam" id="PF00825">
    <property type="entry name" value="Ribonuclease_P"/>
    <property type="match status" value="1"/>
</dbReference>
<dbReference type="InterPro" id="IPR000100">
    <property type="entry name" value="RNase_P"/>
</dbReference>
<keyword evidence="6" id="KW-0694">RNA-binding</keyword>
<evidence type="ECO:0000256" key="3">
    <source>
        <dbReference type="ARBA" id="ARBA00022722"/>
    </source>
</evidence>
<protein>
    <recommendedName>
        <fullName evidence="7">Ribonuclease P protein component</fullName>
        <ecNumber evidence="7">3.1.26.5</ecNumber>
    </recommendedName>
</protein>
<reference evidence="8" key="1">
    <citation type="submission" date="2024-01" db="EMBL/GenBank/DDBJ databases">
        <title>Sequencing the genomes of a sandfly, Sergentomyia squamirostris, and its two endosymbionts.</title>
        <authorList>
            <person name="Itokawa K."/>
            <person name="Sanjoba C."/>
        </authorList>
    </citation>
    <scope>NUCLEOTIDE SEQUENCE</scope>
    <source>
        <strain evidence="8">RiSSQ</strain>
    </source>
</reference>
<sequence>MLISSLKNQKEFDLVNKLGKKFHSPYFITIIAKNSTKLFAKLNVKGNIDNLCKKSSEILYNSSNTLLFGMKVGKKLGNAVIRNKIKRRIRHLVRLLSKESKFKQNSWAMIVIPRKGFEQIEFATLLSELYKIVSQV</sequence>
<keyword evidence="3" id="KW-0540">Nuclease</keyword>
<accession>A0AAT9G6F2</accession>
<evidence type="ECO:0000313" key="8">
    <source>
        <dbReference type="EMBL" id="BFD45411.1"/>
    </source>
</evidence>
<evidence type="ECO:0000256" key="6">
    <source>
        <dbReference type="ARBA" id="ARBA00022884"/>
    </source>
</evidence>
<dbReference type="PANTHER" id="PTHR33992:SF1">
    <property type="entry name" value="RIBONUCLEASE P PROTEIN COMPONENT"/>
    <property type="match status" value="1"/>
</dbReference>
<dbReference type="InterPro" id="IPR020568">
    <property type="entry name" value="Ribosomal_Su5_D2-typ_SF"/>
</dbReference>
<evidence type="ECO:0000256" key="5">
    <source>
        <dbReference type="ARBA" id="ARBA00022801"/>
    </source>
</evidence>
<dbReference type="EC" id="3.1.26.5" evidence="7"/>
<dbReference type="GO" id="GO:0042781">
    <property type="term" value="F:3'-tRNA processing endoribonuclease activity"/>
    <property type="evidence" value="ECO:0007669"/>
    <property type="project" value="TreeGrafter"/>
</dbReference>